<dbReference type="RefSeq" id="WP_166693112.1">
    <property type="nucleotide sequence ID" value="NZ_WAEL01000007.1"/>
</dbReference>
<evidence type="ECO:0000313" key="2">
    <source>
        <dbReference type="EMBL" id="NID12266.1"/>
    </source>
</evidence>
<evidence type="ECO:0000256" key="1">
    <source>
        <dbReference type="SAM" id="SignalP"/>
    </source>
</evidence>
<reference evidence="3" key="1">
    <citation type="submission" date="2019-09" db="EMBL/GenBank/DDBJ databases">
        <authorList>
            <person name="Jung D.-H."/>
        </authorList>
    </citation>
    <scope>NUCLEOTIDE SEQUENCE [LARGE SCALE GENOMIC DNA]</scope>
    <source>
        <strain evidence="3">JA-25</strain>
    </source>
</reference>
<comment type="caution">
    <text evidence="2">The sequence shown here is derived from an EMBL/GenBank/DDBJ whole genome shotgun (WGS) entry which is preliminary data.</text>
</comment>
<gene>
    <name evidence="2" type="ORF">F7231_18985</name>
</gene>
<name>A0ABX0QIH4_9BACT</name>
<evidence type="ECO:0000313" key="3">
    <source>
        <dbReference type="Proteomes" id="UP000606008"/>
    </source>
</evidence>
<dbReference type="EMBL" id="WAEL01000007">
    <property type="protein sequence ID" value="NID12266.1"/>
    <property type="molecule type" value="Genomic_DNA"/>
</dbReference>
<proteinExistence type="predicted"/>
<keyword evidence="3" id="KW-1185">Reference proteome</keyword>
<protein>
    <recommendedName>
        <fullName evidence="4">DUF4251 domain-containing protein</fullName>
    </recommendedName>
</protein>
<dbReference type="Proteomes" id="UP000606008">
    <property type="component" value="Unassembled WGS sequence"/>
</dbReference>
<evidence type="ECO:0008006" key="4">
    <source>
        <dbReference type="Google" id="ProtNLM"/>
    </source>
</evidence>
<sequence>MILALWFFSLLVAPTSQSPVSGTTTGNGKSGLAVGWQYEQLAGATHKASLASTNQIQLPYPAKGGSTVTLTIRAKTGSPSTAYFSVTNGLLTKSYQGGDAKVRFGSGSNKTYVLTPAANGTGNLVFVDNARQFISQLKAAKSMTVQFTLANQPFPPVQFNITGLRWTH</sequence>
<reference evidence="3" key="2">
    <citation type="submission" date="2023-07" db="EMBL/GenBank/DDBJ databases">
        <authorList>
            <person name="Jung D.-H."/>
        </authorList>
    </citation>
    <scope>NUCLEOTIDE SEQUENCE [LARGE SCALE GENOMIC DNA]</scope>
    <source>
        <strain evidence="3">JA-25</strain>
    </source>
</reference>
<keyword evidence="1" id="KW-0732">Signal</keyword>
<organism evidence="2 3">
    <name type="scientific">Fibrivirga algicola</name>
    <dbReference type="NCBI Taxonomy" id="2950420"/>
    <lineage>
        <taxon>Bacteria</taxon>
        <taxon>Pseudomonadati</taxon>
        <taxon>Bacteroidota</taxon>
        <taxon>Cytophagia</taxon>
        <taxon>Cytophagales</taxon>
        <taxon>Spirosomataceae</taxon>
        <taxon>Fibrivirga</taxon>
    </lineage>
</organism>
<accession>A0ABX0QIH4</accession>
<feature type="signal peptide" evidence="1">
    <location>
        <begin position="1"/>
        <end position="18"/>
    </location>
</feature>
<feature type="chain" id="PRO_5045932099" description="DUF4251 domain-containing protein" evidence="1">
    <location>
        <begin position="19"/>
        <end position="168"/>
    </location>
</feature>